<evidence type="ECO:0000313" key="2">
    <source>
        <dbReference type="EMBL" id="SER73315.1"/>
    </source>
</evidence>
<dbReference type="AlphaFoldDB" id="A0A1H9RL97"/>
<feature type="chain" id="PRO_5010172914" evidence="1">
    <location>
        <begin position="33"/>
        <end position="466"/>
    </location>
</feature>
<accession>A0A1H9RL97</accession>
<keyword evidence="1" id="KW-0732">Signal</keyword>
<protein>
    <submittedName>
        <fullName evidence="2">Uncharacterized protein</fullName>
    </submittedName>
</protein>
<dbReference type="EMBL" id="FOGJ01000010">
    <property type="protein sequence ID" value="SER73315.1"/>
    <property type="molecule type" value="Genomic_DNA"/>
</dbReference>
<reference evidence="2 3" key="1">
    <citation type="submission" date="2016-10" db="EMBL/GenBank/DDBJ databases">
        <authorList>
            <person name="de Groot N.N."/>
        </authorList>
    </citation>
    <scope>NUCLEOTIDE SEQUENCE [LARGE SCALE GENOMIC DNA]</scope>
    <source>
        <strain evidence="2 3">AR40</strain>
    </source>
</reference>
<dbReference type="Proteomes" id="UP000182584">
    <property type="component" value="Unassembled WGS sequence"/>
</dbReference>
<sequence>MISIKKLISVTVSASLCMGIMLLPITSIPASAKGSGSIQVNKSSQTEDDNVETFGSYTFTLPESFDDCEKEGDPDDEAVYYYLGDYDDVPALMILKESLLDYVTSSELKTLTEDDEYEILGYFKEGVLEGEDFTNVSETSKTKIAGNPAITFSFTGELYGENDVRITVFIDKEEVNIYCLMLLEEAGAKKSYVKDMEKIEKSFKKSGESDIPEDLAAAVYEALEDVSSYSARSVFELVADITDSGESADLTLIMDHELEALLGKNKSCHMILTESMFSDELGIKEGDYVTANEFYILTDGKSTSAYYKEDGEDWETEDLESDSDDLEEIEEYIGSVYDFEFFEKLADGSIDYEVDPELSEIDESSFYVMQMDLTGDDLKLAVETQFFLSGVFLEDEIDYDDITSHMIIYVDSETFLPSTVEIDLAGVGEQILFEMIGFEDADISNCSLVTDYIGFDEFDEIEAPDI</sequence>
<proteinExistence type="predicted"/>
<organism evidence="2 3">
    <name type="scientific">Butyrivibrio fibrisolvens</name>
    <dbReference type="NCBI Taxonomy" id="831"/>
    <lineage>
        <taxon>Bacteria</taxon>
        <taxon>Bacillati</taxon>
        <taxon>Bacillota</taxon>
        <taxon>Clostridia</taxon>
        <taxon>Lachnospirales</taxon>
        <taxon>Lachnospiraceae</taxon>
        <taxon>Butyrivibrio</taxon>
    </lineage>
</organism>
<gene>
    <name evidence="2" type="ORF">SAMN04487884_11015</name>
</gene>
<feature type="signal peptide" evidence="1">
    <location>
        <begin position="1"/>
        <end position="32"/>
    </location>
</feature>
<name>A0A1H9RL97_BUTFI</name>
<dbReference type="RefSeq" id="WP_074755789.1">
    <property type="nucleotide sequence ID" value="NZ_FOGJ01000010.1"/>
</dbReference>
<evidence type="ECO:0000256" key="1">
    <source>
        <dbReference type="SAM" id="SignalP"/>
    </source>
</evidence>
<evidence type="ECO:0000313" key="3">
    <source>
        <dbReference type="Proteomes" id="UP000182584"/>
    </source>
</evidence>